<proteinExistence type="predicted"/>
<evidence type="ECO:0000313" key="3">
    <source>
        <dbReference type="Proteomes" id="UP000244384"/>
    </source>
</evidence>
<dbReference type="OrthoDB" id="3395286at2"/>
<keyword evidence="3" id="KW-1185">Reference proteome</keyword>
<feature type="region of interest" description="Disordered" evidence="1">
    <location>
        <begin position="1"/>
        <end position="41"/>
    </location>
</feature>
<evidence type="ECO:0000313" key="2">
    <source>
        <dbReference type="EMBL" id="AWB92427.1"/>
    </source>
</evidence>
<dbReference type="AlphaFoldDB" id="A0A2S0WM93"/>
<reference evidence="3" key="1">
    <citation type="submission" date="2018-01" db="EMBL/GenBank/DDBJ databases">
        <authorList>
            <person name="Li J."/>
        </authorList>
    </citation>
    <scope>NUCLEOTIDE SEQUENCE [LARGE SCALE GENOMIC DNA]</scope>
    <source>
        <strain evidence="3">592</strain>
    </source>
</reference>
<protein>
    <submittedName>
        <fullName evidence="2">DUF1992 domain-containing protein</fullName>
    </submittedName>
</protein>
<feature type="compositionally biased region" description="Basic and acidic residues" evidence="1">
    <location>
        <begin position="1"/>
        <end position="24"/>
    </location>
</feature>
<dbReference type="RefSeq" id="WP_108578072.1">
    <property type="nucleotide sequence ID" value="NZ_CP026952.1"/>
</dbReference>
<dbReference type="Proteomes" id="UP000244384">
    <property type="component" value="Chromosome"/>
</dbReference>
<dbReference type="KEGG" id="aez:C3E78_09550"/>
<sequence length="207" mass="23825">MPVSERDRKLHEYRQRLEAERAGQDDTEESAEEAAKARDRRIASQSAWVEIQVQQAMRDGEFDNLPGAGKPIPGLDRPHDPDWWLKRLIEREKISVLPPALALRTEDARLDDVLDRETVADGVRRVVEDFNARIVDARRQLQGGPPVITPLRDVEAEVDAWARRRADRVAEQKRRLAEIRAAERAAAPVPWWRRLLARLRSTFGRHA</sequence>
<name>A0A2S0WM93_9ACTN</name>
<dbReference type="EMBL" id="CP026952">
    <property type="protein sequence ID" value="AWB92427.1"/>
    <property type="molecule type" value="Genomic_DNA"/>
</dbReference>
<accession>A0A2S0WM93</accession>
<organism evidence="2 3">
    <name type="scientific">Aeromicrobium chenweiae</name>
    <dbReference type="NCBI Taxonomy" id="2079793"/>
    <lineage>
        <taxon>Bacteria</taxon>
        <taxon>Bacillati</taxon>
        <taxon>Actinomycetota</taxon>
        <taxon>Actinomycetes</taxon>
        <taxon>Propionibacteriales</taxon>
        <taxon>Nocardioidaceae</taxon>
        <taxon>Aeromicrobium</taxon>
    </lineage>
</organism>
<evidence type="ECO:0000256" key="1">
    <source>
        <dbReference type="SAM" id="MobiDB-lite"/>
    </source>
</evidence>
<accession>A0A5F2EPA0</accession>
<gene>
    <name evidence="2" type="ORF">C3E78_09550</name>
</gene>
<dbReference type="Pfam" id="PF09350">
    <property type="entry name" value="DJC28_CD"/>
    <property type="match status" value="1"/>
</dbReference>
<dbReference type="InterPro" id="IPR018961">
    <property type="entry name" value="DnaJ_homolog_subfam-C_membr-28"/>
</dbReference>